<dbReference type="Proteomes" id="UP000784880">
    <property type="component" value="Unassembled WGS sequence"/>
</dbReference>
<dbReference type="EMBL" id="JAHQCS010000151">
    <property type="protein sequence ID" value="MBU9713767.1"/>
    <property type="molecule type" value="Genomic_DNA"/>
</dbReference>
<evidence type="ECO:0000259" key="1">
    <source>
        <dbReference type="Pfam" id="PF12146"/>
    </source>
</evidence>
<accession>A0ABS6JLN7</accession>
<evidence type="ECO:0000313" key="2">
    <source>
        <dbReference type="EMBL" id="MBU9713767.1"/>
    </source>
</evidence>
<dbReference type="GO" id="GO:0016787">
    <property type="term" value="F:hydrolase activity"/>
    <property type="evidence" value="ECO:0007669"/>
    <property type="project" value="UniProtKB-KW"/>
</dbReference>
<dbReference type="Pfam" id="PF12146">
    <property type="entry name" value="Hydrolase_4"/>
    <property type="match status" value="1"/>
</dbReference>
<organism evidence="2 3">
    <name type="scientific">Evansella tamaricis</name>
    <dbReference type="NCBI Taxonomy" id="2069301"/>
    <lineage>
        <taxon>Bacteria</taxon>
        <taxon>Bacillati</taxon>
        <taxon>Bacillota</taxon>
        <taxon>Bacilli</taxon>
        <taxon>Bacillales</taxon>
        <taxon>Bacillaceae</taxon>
        <taxon>Evansella</taxon>
    </lineage>
</organism>
<gene>
    <name evidence="2" type="ORF">KS419_18725</name>
</gene>
<dbReference type="RefSeq" id="WP_217067915.1">
    <property type="nucleotide sequence ID" value="NZ_JAHQCS010000151.1"/>
</dbReference>
<dbReference type="InterPro" id="IPR051044">
    <property type="entry name" value="MAG_DAG_Lipase"/>
</dbReference>
<sequence length="270" mass="31031">MWKWEASGPKRRGVFVIVHGAGEYHVRYKWVVEKLNSLHYHVIMGDLPGQGMTEGPRGHVDRFQDYLDVVLSWIQEAKKYDLPVILMGHSMGGLISIHSLLHFEPEDLPDVVILSSPCLGLKNDPPVYKRTLSSVLNRVTPGFRLPSGLPPGSGTRDEAMRKRDLDDSRLIKHVSIRWYKELVKAMSYAHKQKTDLPDIPLLVTQSGNDLIVNKERVKEWFNGLTLTDKTYKEWHNLYHEVLNEPEREEVLSHLIGFVTIQLQLAKNRLN</sequence>
<proteinExistence type="predicted"/>
<dbReference type="PANTHER" id="PTHR11614">
    <property type="entry name" value="PHOSPHOLIPASE-RELATED"/>
    <property type="match status" value="1"/>
</dbReference>
<reference evidence="2 3" key="1">
    <citation type="submission" date="2021-06" db="EMBL/GenBank/DDBJ databases">
        <title>Bacillus sp. RD4P76, an endophyte from a halophyte.</title>
        <authorList>
            <person name="Sun J.-Q."/>
        </authorList>
    </citation>
    <scope>NUCLEOTIDE SEQUENCE [LARGE SCALE GENOMIC DNA]</scope>
    <source>
        <strain evidence="2 3">CGMCC 1.15917</strain>
    </source>
</reference>
<protein>
    <submittedName>
        <fullName evidence="2">Alpha/beta hydrolase</fullName>
    </submittedName>
</protein>
<feature type="domain" description="Serine aminopeptidase S33" evidence="1">
    <location>
        <begin position="10"/>
        <end position="246"/>
    </location>
</feature>
<comment type="caution">
    <text evidence="2">The sequence shown here is derived from an EMBL/GenBank/DDBJ whole genome shotgun (WGS) entry which is preliminary data.</text>
</comment>
<keyword evidence="3" id="KW-1185">Reference proteome</keyword>
<evidence type="ECO:0000313" key="3">
    <source>
        <dbReference type="Proteomes" id="UP000784880"/>
    </source>
</evidence>
<keyword evidence="2" id="KW-0378">Hydrolase</keyword>
<dbReference type="InterPro" id="IPR022742">
    <property type="entry name" value="Hydrolase_4"/>
</dbReference>
<name>A0ABS6JLN7_9BACI</name>